<name>A0A8I0LD19_9CORY</name>
<gene>
    <name evidence="1" type="ORF">H9627_12270</name>
</gene>
<dbReference type="AlphaFoldDB" id="A0A8I0LD19"/>
<dbReference type="EMBL" id="JACSPR010000010">
    <property type="protein sequence ID" value="MBD8031081.1"/>
    <property type="molecule type" value="Genomic_DNA"/>
</dbReference>
<dbReference type="SUPFAM" id="SSF53756">
    <property type="entry name" value="UDP-Glycosyltransferase/glycogen phosphorylase"/>
    <property type="match status" value="1"/>
</dbReference>
<evidence type="ECO:0000313" key="2">
    <source>
        <dbReference type="Proteomes" id="UP000650224"/>
    </source>
</evidence>
<dbReference type="Proteomes" id="UP000650224">
    <property type="component" value="Unassembled WGS sequence"/>
</dbReference>
<organism evidence="1 2">
    <name type="scientific">Corynebacterium gallinarum</name>
    <dbReference type="NCBI Taxonomy" id="2762214"/>
    <lineage>
        <taxon>Bacteria</taxon>
        <taxon>Bacillati</taxon>
        <taxon>Actinomycetota</taxon>
        <taxon>Actinomycetes</taxon>
        <taxon>Mycobacteriales</taxon>
        <taxon>Corynebacteriaceae</taxon>
        <taxon>Corynebacterium</taxon>
    </lineage>
</organism>
<evidence type="ECO:0000313" key="1">
    <source>
        <dbReference type="EMBL" id="MBD8031081.1"/>
    </source>
</evidence>
<accession>A0A8I0LD19</accession>
<keyword evidence="2" id="KW-1185">Reference proteome</keyword>
<evidence type="ECO:0008006" key="3">
    <source>
        <dbReference type="Google" id="ProtNLM"/>
    </source>
</evidence>
<protein>
    <recommendedName>
        <fullName evidence="3">Glycosyltransferase subfamily 4-like N-terminal domain-containing protein</fullName>
    </recommendedName>
</protein>
<comment type="caution">
    <text evidence="1">The sequence shown here is derived from an EMBL/GenBank/DDBJ whole genome shotgun (WGS) entry which is preliminary data.</text>
</comment>
<reference evidence="1 2" key="1">
    <citation type="submission" date="2020-08" db="EMBL/GenBank/DDBJ databases">
        <title>A Genomic Blueprint of the Chicken Gut Microbiome.</title>
        <authorList>
            <person name="Gilroy R."/>
            <person name="Ravi A."/>
            <person name="Getino M."/>
            <person name="Pursley I."/>
            <person name="Horton D.L."/>
            <person name="Alikhan N.-F."/>
            <person name="Baker D."/>
            <person name="Gharbi K."/>
            <person name="Hall N."/>
            <person name="Watson M."/>
            <person name="Adriaenssens E.M."/>
            <person name="Foster-Nyarko E."/>
            <person name="Jarju S."/>
            <person name="Secka A."/>
            <person name="Antonio M."/>
            <person name="Oren A."/>
            <person name="Chaudhuri R."/>
            <person name="La Ragione R.M."/>
            <person name="Hildebrand F."/>
            <person name="Pallen M.J."/>
        </authorList>
    </citation>
    <scope>NUCLEOTIDE SEQUENCE [LARGE SCALE GENOMIC DNA]</scope>
    <source>
        <strain evidence="1 2">Sa1YVA5</strain>
    </source>
</reference>
<dbReference type="Gene3D" id="3.40.50.2000">
    <property type="entry name" value="Glycogen Phosphorylase B"/>
    <property type="match status" value="1"/>
</dbReference>
<sequence>MLPDPVVDREEPGRWWPHPGFTAEFWADPDNAEIDLVHLHFGFEHLTPAQTTNFVDILRERDIPLVFTVHDLDNPHLVDQSDYHQQLGILIGAAAEVLTLSTGAQDVVEKRYGRRPQLTAHPAIVADPHRYAGTPGTRPVVFLKSVRANVVTDPRFYRDLGAEIYIHHGADEQLEQLADHRHAPMDDATLFRTIAAHRVVVLPYTRGTHSGWMRMCRDLGVSVAVPDCGCYDTQIPLDDGVAVYRTGDGRDAARVVNQLLAAHPVPPAPIPEAIEQHHRTYRALTGMAAGVTAGAR</sequence>
<proteinExistence type="predicted"/>